<dbReference type="InterPro" id="IPR018766">
    <property type="entry name" value="Zinicin_2"/>
</dbReference>
<dbReference type="Pfam" id="PF10103">
    <property type="entry name" value="Zincin_2"/>
    <property type="match status" value="1"/>
</dbReference>
<reference evidence="2" key="1">
    <citation type="submission" date="2023-01" db="EMBL/GenBank/DDBJ databases">
        <title>The diversity of Class Acidimicrobiia in South China Sea sediment environments and the proposal of Iamia marina sp. nov., a novel species of the genus Iamia.</title>
        <authorList>
            <person name="He Y."/>
            <person name="Tian X."/>
        </authorList>
    </citation>
    <scope>NUCLEOTIDE SEQUENCE</scope>
    <source>
        <strain evidence="2">DSM 19957</strain>
    </source>
</reference>
<dbReference type="SUPFAM" id="SSF55486">
    <property type="entry name" value="Metalloproteases ('zincins'), catalytic domain"/>
    <property type="match status" value="1"/>
</dbReference>
<dbReference type="EMBL" id="CP116942">
    <property type="protein sequence ID" value="WCO67539.1"/>
    <property type="molecule type" value="Genomic_DNA"/>
</dbReference>
<feature type="region of interest" description="Disordered" evidence="1">
    <location>
        <begin position="102"/>
        <end position="130"/>
    </location>
</feature>
<dbReference type="Gene3D" id="1.20.150.30">
    <property type="entry name" value="Zincin-like metallopeptidase, N-terminal domain"/>
    <property type="match status" value="1"/>
</dbReference>
<keyword evidence="2" id="KW-0378">Hydrolase</keyword>
<dbReference type="KEGG" id="ima:PO878_02245"/>
<dbReference type="PANTHER" id="PTHR39420:SF2">
    <property type="entry name" value="HYDROLASE"/>
    <property type="match status" value="1"/>
</dbReference>
<accession>A0AAF0BWK0</accession>
<dbReference type="InterPro" id="IPR042271">
    <property type="entry name" value="Zinicin_2_N"/>
</dbReference>
<protein>
    <submittedName>
        <fullName evidence="2">Zinc-dependent metalloprotease</fullName>
    </submittedName>
</protein>
<evidence type="ECO:0000256" key="1">
    <source>
        <dbReference type="SAM" id="MobiDB-lite"/>
    </source>
</evidence>
<dbReference type="RefSeq" id="WP_272737060.1">
    <property type="nucleotide sequence ID" value="NZ_CP116942.1"/>
</dbReference>
<keyword evidence="3" id="KW-1185">Reference proteome</keyword>
<dbReference type="GO" id="GO:0008237">
    <property type="term" value="F:metallopeptidase activity"/>
    <property type="evidence" value="ECO:0007669"/>
    <property type="project" value="UniProtKB-KW"/>
</dbReference>
<organism evidence="2 3">
    <name type="scientific">Iamia majanohamensis</name>
    <dbReference type="NCBI Taxonomy" id="467976"/>
    <lineage>
        <taxon>Bacteria</taxon>
        <taxon>Bacillati</taxon>
        <taxon>Actinomycetota</taxon>
        <taxon>Acidimicrobiia</taxon>
        <taxon>Acidimicrobiales</taxon>
        <taxon>Iamiaceae</taxon>
        <taxon>Iamia</taxon>
    </lineage>
</organism>
<evidence type="ECO:0000313" key="2">
    <source>
        <dbReference type="EMBL" id="WCO67539.1"/>
    </source>
</evidence>
<dbReference type="PANTHER" id="PTHR39420">
    <property type="match status" value="1"/>
</dbReference>
<dbReference type="Proteomes" id="UP001216390">
    <property type="component" value="Chromosome"/>
</dbReference>
<dbReference type="AlphaFoldDB" id="A0AAF0BWK0"/>
<evidence type="ECO:0000313" key="3">
    <source>
        <dbReference type="Proteomes" id="UP001216390"/>
    </source>
</evidence>
<sequence>MPFFGDLAKMIGRQGPISWDAARQIAHSIATEGAPEANVDPLARMQLEQLSRVAELQVANATGLEPSPSGAGITIVPVTRTQWVTRTLEDHRPRFEQLARSLGSEGTDPATGAPAAPPAVPDPDDPLGSEAGAWMQQLMGMLQPMTLGMAAGSMVGHLATRAFGQYDLPIPRPPGDEVMVQVPAIDAFAEEWSLGTDDVRLWVCLHEVAHHAVLNVPHVRAEMTRLVEAFVAGFRPDPMGFERALGEIDPADPAGLAAVQRVFSDPEVLLGAAPSPAQDEVRPRLDTLVAALVGWVDHVMDRVGGTLVGSYPQVTEAVRRRRVETSQADRFVERIFGLNLTQSRIDLGSAFVDGVVERAGEEGLGRLWSRPTDLPTPAELEAPGLWLARIDIDDDPTG</sequence>
<keyword evidence="2" id="KW-0482">Metalloprotease</keyword>
<name>A0AAF0BWK0_9ACTN</name>
<dbReference type="NCBIfam" id="TIGR03624">
    <property type="entry name" value="putative hydrolase"/>
    <property type="match status" value="1"/>
</dbReference>
<proteinExistence type="predicted"/>
<keyword evidence="2" id="KW-0645">Protease</keyword>
<gene>
    <name evidence="2" type="ORF">PO878_02245</name>
</gene>